<dbReference type="STRING" id="307507.A0A2V0NPZ1"/>
<keyword evidence="7" id="KW-1185">Reference proteome</keyword>
<evidence type="ECO:0000313" key="6">
    <source>
        <dbReference type="EMBL" id="GBF87583.1"/>
    </source>
</evidence>
<dbReference type="EMBL" id="BDRX01000001">
    <property type="protein sequence ID" value="GBF87583.1"/>
    <property type="molecule type" value="Genomic_DNA"/>
</dbReference>
<dbReference type="Proteomes" id="UP000247498">
    <property type="component" value="Unassembled WGS sequence"/>
</dbReference>
<dbReference type="InterPro" id="IPR038765">
    <property type="entry name" value="Papain-like_cys_pep_sf"/>
</dbReference>
<protein>
    <recommendedName>
        <fullName evidence="5">Ubiquitin-like protease family profile domain-containing protein</fullName>
    </recommendedName>
</protein>
<evidence type="ECO:0000256" key="3">
    <source>
        <dbReference type="ARBA" id="ARBA00022801"/>
    </source>
</evidence>
<dbReference type="PANTHER" id="PTHR46468:SF1">
    <property type="entry name" value="SENTRIN-SPECIFIC PROTEASE 8"/>
    <property type="match status" value="1"/>
</dbReference>
<dbReference type="Pfam" id="PF02902">
    <property type="entry name" value="Peptidase_C48"/>
    <property type="match status" value="1"/>
</dbReference>
<feature type="domain" description="Ubiquitin-like protease family profile" evidence="5">
    <location>
        <begin position="1"/>
        <end position="138"/>
    </location>
</feature>
<dbReference type="InterPro" id="IPR044613">
    <property type="entry name" value="Nep1/2-like"/>
</dbReference>
<comment type="caution">
    <text evidence="6">The sequence shown here is derived from an EMBL/GenBank/DDBJ whole genome shotgun (WGS) entry which is preliminary data.</text>
</comment>
<reference evidence="6 7" key="1">
    <citation type="journal article" date="2018" name="Sci. Rep.">
        <title>Raphidocelis subcapitata (=Pseudokirchneriella subcapitata) provides an insight into genome evolution and environmental adaptations in the Sphaeropleales.</title>
        <authorList>
            <person name="Suzuki S."/>
            <person name="Yamaguchi H."/>
            <person name="Nakajima N."/>
            <person name="Kawachi M."/>
        </authorList>
    </citation>
    <scope>NUCLEOTIDE SEQUENCE [LARGE SCALE GENOMIC DNA]</scope>
    <source>
        <strain evidence="6 7">NIES-35</strain>
    </source>
</reference>
<dbReference type="FunCoup" id="A0A2V0NPZ1">
    <property type="interactions" value="932"/>
</dbReference>
<accession>A0A2V0NPZ1</accession>
<evidence type="ECO:0000256" key="2">
    <source>
        <dbReference type="ARBA" id="ARBA00022670"/>
    </source>
</evidence>
<dbReference type="InParanoid" id="A0A2V0NPZ1"/>
<dbReference type="GO" id="GO:0019784">
    <property type="term" value="F:deNEDDylase activity"/>
    <property type="evidence" value="ECO:0007669"/>
    <property type="project" value="InterPro"/>
</dbReference>
<keyword evidence="4" id="KW-0788">Thiol protease</keyword>
<dbReference type="Gene3D" id="3.40.395.10">
    <property type="entry name" value="Adenoviral Proteinase, Chain A"/>
    <property type="match status" value="2"/>
</dbReference>
<evidence type="ECO:0000256" key="4">
    <source>
        <dbReference type="ARBA" id="ARBA00022807"/>
    </source>
</evidence>
<evidence type="ECO:0000256" key="1">
    <source>
        <dbReference type="ARBA" id="ARBA00005234"/>
    </source>
</evidence>
<dbReference type="OrthoDB" id="5065855at2759"/>
<dbReference type="PROSITE" id="PS50600">
    <property type="entry name" value="ULP_PROTEASE"/>
    <property type="match status" value="1"/>
</dbReference>
<dbReference type="AlphaFoldDB" id="A0A2V0NPZ1"/>
<comment type="similarity">
    <text evidence="1">Belongs to the peptidase C48 family.</text>
</comment>
<sequence>MSRGRGDGRYLSYGDVLLRNSDVALLEGPYWLNDQGLVLLPVSDNTDVDAAGGGSHWSLLAFHRPSGSFLHFDSSPGGGNARHARQLAGAASPLVRDRGNGGGGGGARLPAFEECRHAPRQANGHDCGVYVLAVAELLLRWHAADGAPLRERLEQLPALVTPAAAAAKRAEVLAVARQLAAAEAEAAGSGGRG</sequence>
<proteinExistence type="inferred from homology"/>
<evidence type="ECO:0000259" key="5">
    <source>
        <dbReference type="PROSITE" id="PS50600"/>
    </source>
</evidence>
<dbReference type="SUPFAM" id="SSF54001">
    <property type="entry name" value="Cysteine proteinases"/>
    <property type="match status" value="1"/>
</dbReference>
<evidence type="ECO:0000313" key="7">
    <source>
        <dbReference type="Proteomes" id="UP000247498"/>
    </source>
</evidence>
<keyword evidence="3" id="KW-0378">Hydrolase</keyword>
<gene>
    <name evidence="6" type="ORF">Rsub_00294</name>
</gene>
<dbReference type="InterPro" id="IPR003653">
    <property type="entry name" value="Peptidase_C48_C"/>
</dbReference>
<dbReference type="GO" id="GO:0000338">
    <property type="term" value="P:protein deneddylation"/>
    <property type="evidence" value="ECO:0007669"/>
    <property type="project" value="TreeGrafter"/>
</dbReference>
<keyword evidence="2" id="KW-0645">Protease</keyword>
<dbReference type="GO" id="GO:0006508">
    <property type="term" value="P:proteolysis"/>
    <property type="evidence" value="ECO:0007669"/>
    <property type="project" value="UniProtKB-KW"/>
</dbReference>
<name>A0A2V0NPZ1_9CHLO</name>
<organism evidence="6 7">
    <name type="scientific">Raphidocelis subcapitata</name>
    <dbReference type="NCBI Taxonomy" id="307507"/>
    <lineage>
        <taxon>Eukaryota</taxon>
        <taxon>Viridiplantae</taxon>
        <taxon>Chlorophyta</taxon>
        <taxon>core chlorophytes</taxon>
        <taxon>Chlorophyceae</taxon>
        <taxon>CS clade</taxon>
        <taxon>Sphaeropleales</taxon>
        <taxon>Selenastraceae</taxon>
        <taxon>Raphidocelis</taxon>
    </lineage>
</organism>
<dbReference type="GO" id="GO:0008234">
    <property type="term" value="F:cysteine-type peptidase activity"/>
    <property type="evidence" value="ECO:0007669"/>
    <property type="project" value="UniProtKB-KW"/>
</dbReference>
<dbReference type="PANTHER" id="PTHR46468">
    <property type="entry name" value="SENTRIN-SPECIFIC PROTEASE 8"/>
    <property type="match status" value="1"/>
</dbReference>